<dbReference type="PROSITE" id="PS50977">
    <property type="entry name" value="HTH_TETR_2"/>
    <property type="match status" value="1"/>
</dbReference>
<dbReference type="InterPro" id="IPR001647">
    <property type="entry name" value="HTH_TetR"/>
</dbReference>
<protein>
    <submittedName>
        <fullName evidence="6">TetR/AcrR family transcriptional regulator</fullName>
    </submittedName>
</protein>
<keyword evidence="2 4" id="KW-0238">DNA-binding</keyword>
<dbReference type="Proteomes" id="UP001589890">
    <property type="component" value="Unassembled WGS sequence"/>
</dbReference>
<comment type="caution">
    <text evidence="6">The sequence shown here is derived from an EMBL/GenBank/DDBJ whole genome shotgun (WGS) entry which is preliminary data.</text>
</comment>
<feature type="domain" description="HTH tetR-type" evidence="5">
    <location>
        <begin position="8"/>
        <end position="67"/>
    </location>
</feature>
<evidence type="ECO:0000313" key="6">
    <source>
        <dbReference type="EMBL" id="MFC0627176.1"/>
    </source>
</evidence>
<keyword evidence="7" id="KW-1185">Reference proteome</keyword>
<sequence>MSTSTTGPPARERLLEAGADLFYREGVNVGIELLCRTAHVSKRSMYQMFRTKDEVIAESLAHRAPWYAALFQPEGEDGSPRERILAVFERLEAATQDESYLGCPFISTAVELKDPDHPASVIARRYKQQLTDYFETEASKGGVKDSSSLADQLTIVFDGANARAVVRAEPLTGVAVTMATALLDAAGLA</sequence>
<name>A0ABV6QRC3_9ACTN</name>
<evidence type="ECO:0000313" key="7">
    <source>
        <dbReference type="Proteomes" id="UP001589890"/>
    </source>
</evidence>
<gene>
    <name evidence="6" type="ORF">ACFFGN_24085</name>
</gene>
<accession>A0ABV6QRC3</accession>
<dbReference type="Gene3D" id="1.10.357.10">
    <property type="entry name" value="Tetracycline Repressor, domain 2"/>
    <property type="match status" value="1"/>
</dbReference>
<evidence type="ECO:0000256" key="1">
    <source>
        <dbReference type="ARBA" id="ARBA00023015"/>
    </source>
</evidence>
<evidence type="ECO:0000256" key="3">
    <source>
        <dbReference type="ARBA" id="ARBA00023163"/>
    </source>
</evidence>
<reference evidence="6 7" key="1">
    <citation type="submission" date="2024-09" db="EMBL/GenBank/DDBJ databases">
        <authorList>
            <person name="Sun Q."/>
            <person name="Mori K."/>
        </authorList>
    </citation>
    <scope>NUCLEOTIDE SEQUENCE [LARGE SCALE GENOMIC DNA]</scope>
    <source>
        <strain evidence="6 7">CGMCC 1.15906</strain>
    </source>
</reference>
<feature type="DNA-binding region" description="H-T-H motif" evidence="4">
    <location>
        <begin position="30"/>
        <end position="49"/>
    </location>
</feature>
<dbReference type="SUPFAM" id="SSF48498">
    <property type="entry name" value="Tetracyclin repressor-like, C-terminal domain"/>
    <property type="match status" value="1"/>
</dbReference>
<dbReference type="RefSeq" id="WP_380051541.1">
    <property type="nucleotide sequence ID" value="NZ_JBHLTC010000030.1"/>
</dbReference>
<dbReference type="EMBL" id="JBHLTC010000030">
    <property type="protein sequence ID" value="MFC0627176.1"/>
    <property type="molecule type" value="Genomic_DNA"/>
</dbReference>
<keyword evidence="3" id="KW-0804">Transcription</keyword>
<keyword evidence="1" id="KW-0805">Transcription regulation</keyword>
<dbReference type="InterPro" id="IPR009057">
    <property type="entry name" value="Homeodomain-like_sf"/>
</dbReference>
<dbReference type="PANTHER" id="PTHR47506:SF1">
    <property type="entry name" value="HTH-TYPE TRANSCRIPTIONAL REGULATOR YJDC"/>
    <property type="match status" value="1"/>
</dbReference>
<proteinExistence type="predicted"/>
<dbReference type="Pfam" id="PF00440">
    <property type="entry name" value="TetR_N"/>
    <property type="match status" value="1"/>
</dbReference>
<dbReference type="PRINTS" id="PR00455">
    <property type="entry name" value="HTHTETR"/>
</dbReference>
<organism evidence="6 7">
    <name type="scientific">Kribbella deserti</name>
    <dbReference type="NCBI Taxonomy" id="1926257"/>
    <lineage>
        <taxon>Bacteria</taxon>
        <taxon>Bacillati</taxon>
        <taxon>Actinomycetota</taxon>
        <taxon>Actinomycetes</taxon>
        <taxon>Propionibacteriales</taxon>
        <taxon>Kribbellaceae</taxon>
        <taxon>Kribbella</taxon>
    </lineage>
</organism>
<dbReference type="InterPro" id="IPR036271">
    <property type="entry name" value="Tet_transcr_reg_TetR-rel_C_sf"/>
</dbReference>
<evidence type="ECO:0000256" key="4">
    <source>
        <dbReference type="PROSITE-ProRule" id="PRU00335"/>
    </source>
</evidence>
<dbReference type="SUPFAM" id="SSF46689">
    <property type="entry name" value="Homeodomain-like"/>
    <property type="match status" value="1"/>
</dbReference>
<evidence type="ECO:0000256" key="2">
    <source>
        <dbReference type="ARBA" id="ARBA00023125"/>
    </source>
</evidence>
<evidence type="ECO:0000259" key="5">
    <source>
        <dbReference type="PROSITE" id="PS50977"/>
    </source>
</evidence>
<dbReference type="PANTHER" id="PTHR47506">
    <property type="entry name" value="TRANSCRIPTIONAL REGULATORY PROTEIN"/>
    <property type="match status" value="1"/>
</dbReference>